<proteinExistence type="inferred from homology"/>
<dbReference type="NCBIfam" id="TIGR01730">
    <property type="entry name" value="RND_mfp"/>
    <property type="match status" value="1"/>
</dbReference>
<dbReference type="InterPro" id="IPR058625">
    <property type="entry name" value="MdtA-like_BSH"/>
</dbReference>
<evidence type="ECO:0000259" key="7">
    <source>
        <dbReference type="Pfam" id="PF25954"/>
    </source>
</evidence>
<dbReference type="SUPFAM" id="SSF111369">
    <property type="entry name" value="HlyD-like secretion proteins"/>
    <property type="match status" value="1"/>
</dbReference>
<evidence type="ECO:0000256" key="1">
    <source>
        <dbReference type="ARBA" id="ARBA00004196"/>
    </source>
</evidence>
<reference evidence="9 10" key="1">
    <citation type="submission" date="2018-01" db="EMBL/GenBank/DDBJ databases">
        <title>Draft genome sequence of Paucibacter aquatile CR182 isolated from freshwater of the Nakdong River.</title>
        <authorList>
            <person name="Choi A."/>
            <person name="Chung E.J."/>
        </authorList>
    </citation>
    <scope>NUCLEOTIDE SEQUENCE [LARGE SCALE GENOMIC DNA]</scope>
    <source>
        <strain evidence="9 10">CR182</strain>
    </source>
</reference>
<dbReference type="Pfam" id="PF25876">
    <property type="entry name" value="HH_MFP_RND"/>
    <property type="match status" value="1"/>
</dbReference>
<dbReference type="Pfam" id="PF25917">
    <property type="entry name" value="BSH_RND"/>
    <property type="match status" value="1"/>
</dbReference>
<feature type="domain" description="Multidrug resistance protein MdtA-like alpha-helical hairpin" evidence="5">
    <location>
        <begin position="128"/>
        <end position="184"/>
    </location>
</feature>
<dbReference type="InterPro" id="IPR058627">
    <property type="entry name" value="MdtA-like_C"/>
</dbReference>
<evidence type="ECO:0000259" key="6">
    <source>
        <dbReference type="Pfam" id="PF25917"/>
    </source>
</evidence>
<dbReference type="GO" id="GO:0015562">
    <property type="term" value="F:efflux transmembrane transporter activity"/>
    <property type="evidence" value="ECO:0007669"/>
    <property type="project" value="TreeGrafter"/>
</dbReference>
<gene>
    <name evidence="9" type="ORF">C1O66_07240</name>
</gene>
<feature type="domain" description="Multidrug resistance protein MdtA-like barrel-sandwich hybrid" evidence="6">
    <location>
        <begin position="91"/>
        <end position="210"/>
    </location>
</feature>
<protein>
    <submittedName>
        <fullName evidence="9">Efflux transporter periplasmic adaptor subunit</fullName>
    </submittedName>
</protein>
<dbReference type="Pfam" id="PF25967">
    <property type="entry name" value="RND-MFP_C"/>
    <property type="match status" value="1"/>
</dbReference>
<keyword evidence="10" id="KW-1185">Reference proteome</keyword>
<feature type="compositionally biased region" description="Low complexity" evidence="4">
    <location>
        <begin position="386"/>
        <end position="406"/>
    </location>
</feature>
<dbReference type="Proteomes" id="UP000235916">
    <property type="component" value="Unassembled WGS sequence"/>
</dbReference>
<name>A0A2N8KV53_9BURK</name>
<feature type="domain" description="Multidrug resistance protein MdtA-like C-terminal permuted SH3" evidence="8">
    <location>
        <begin position="302"/>
        <end position="362"/>
    </location>
</feature>
<dbReference type="InterPro" id="IPR058792">
    <property type="entry name" value="Beta-barrel_RND_2"/>
</dbReference>
<comment type="caution">
    <text evidence="9">The sequence shown here is derived from an EMBL/GenBank/DDBJ whole genome shotgun (WGS) entry which is preliminary data.</text>
</comment>
<evidence type="ECO:0000313" key="10">
    <source>
        <dbReference type="Proteomes" id="UP000235916"/>
    </source>
</evidence>
<dbReference type="RefSeq" id="WP_102767263.1">
    <property type="nucleotide sequence ID" value="NZ_POSP01000003.1"/>
</dbReference>
<dbReference type="InterPro" id="IPR058624">
    <property type="entry name" value="MdtA-like_HH"/>
</dbReference>
<feature type="domain" description="CusB-like beta-barrel" evidence="7">
    <location>
        <begin position="221"/>
        <end position="294"/>
    </location>
</feature>
<dbReference type="AlphaFoldDB" id="A0A2N8KV53"/>
<evidence type="ECO:0000313" key="9">
    <source>
        <dbReference type="EMBL" id="PND37344.1"/>
    </source>
</evidence>
<dbReference type="EMBL" id="POSP01000003">
    <property type="protein sequence ID" value="PND37344.1"/>
    <property type="molecule type" value="Genomic_DNA"/>
</dbReference>
<evidence type="ECO:0000256" key="2">
    <source>
        <dbReference type="ARBA" id="ARBA00009477"/>
    </source>
</evidence>
<dbReference type="GO" id="GO:1990281">
    <property type="term" value="C:efflux pump complex"/>
    <property type="evidence" value="ECO:0007669"/>
    <property type="project" value="TreeGrafter"/>
</dbReference>
<accession>A0A2N8KV53</accession>
<sequence>MSSKKLHRFVAIAALLGLSGAAWWWQHRVPVGEAMAAQTEGKGAAAKPGDKKDAKDGKPAGPIPVEAGRVQRADLADEAQAVGSLRAAQAVMLKPEVSGRIVKLGFGDGQMVRQGQLLVQLDDALQVAQLQQAEAQAGIARTQLQRNRELLAQNFVSANAVDQAQAALQVAEAQVALNKAQLARMQVRAPFSGRAGIRAVNLGDYIKDGSDLVSLEDASSMWVDFRLPERYVPRLKAGQQVEVSLDAWPGRNFNARIEALDTALDAAGRSLLVRARIQGTAPELKSGLFARVRVVLATHAGALLVPEEALVPLAGKQFVIKLVEEEGQLKARRIEAKLSLRLNGQVELLEGLKEGERVVTAGQAKLLRGDGQAVKVVDVDSKKAGKPAGAASAPAASSPASSAASR</sequence>
<dbReference type="Gene3D" id="2.40.420.20">
    <property type="match status" value="1"/>
</dbReference>
<dbReference type="OrthoDB" id="9768185at2"/>
<comment type="subcellular location">
    <subcellularLocation>
        <location evidence="1">Cell envelope</location>
    </subcellularLocation>
</comment>
<feature type="region of interest" description="Disordered" evidence="4">
    <location>
        <begin position="39"/>
        <end position="65"/>
    </location>
</feature>
<feature type="compositionally biased region" description="Basic and acidic residues" evidence="4">
    <location>
        <begin position="48"/>
        <end position="58"/>
    </location>
</feature>
<dbReference type="Gene3D" id="1.10.287.470">
    <property type="entry name" value="Helix hairpin bin"/>
    <property type="match status" value="1"/>
</dbReference>
<dbReference type="Gene3D" id="2.40.50.100">
    <property type="match status" value="1"/>
</dbReference>
<dbReference type="Gene3D" id="2.40.30.170">
    <property type="match status" value="1"/>
</dbReference>
<evidence type="ECO:0000259" key="5">
    <source>
        <dbReference type="Pfam" id="PF25876"/>
    </source>
</evidence>
<dbReference type="PANTHER" id="PTHR30469:SF11">
    <property type="entry name" value="BLL4320 PROTEIN"/>
    <property type="match status" value="1"/>
</dbReference>
<dbReference type="InterPro" id="IPR006143">
    <property type="entry name" value="RND_pump_MFP"/>
</dbReference>
<organism evidence="9 10">
    <name type="scientific">Kinneretia aquatilis</name>
    <dbReference type="NCBI Taxonomy" id="2070761"/>
    <lineage>
        <taxon>Bacteria</taxon>
        <taxon>Pseudomonadati</taxon>
        <taxon>Pseudomonadota</taxon>
        <taxon>Betaproteobacteria</taxon>
        <taxon>Burkholderiales</taxon>
        <taxon>Sphaerotilaceae</taxon>
        <taxon>Roseateles</taxon>
    </lineage>
</organism>
<feature type="region of interest" description="Disordered" evidence="4">
    <location>
        <begin position="384"/>
        <end position="406"/>
    </location>
</feature>
<evidence type="ECO:0000259" key="8">
    <source>
        <dbReference type="Pfam" id="PF25967"/>
    </source>
</evidence>
<dbReference type="FunFam" id="2.40.30.170:FF:000010">
    <property type="entry name" value="Efflux RND transporter periplasmic adaptor subunit"/>
    <property type="match status" value="1"/>
</dbReference>
<evidence type="ECO:0000256" key="4">
    <source>
        <dbReference type="SAM" id="MobiDB-lite"/>
    </source>
</evidence>
<dbReference type="Pfam" id="PF25954">
    <property type="entry name" value="Beta-barrel_RND_2"/>
    <property type="match status" value="1"/>
</dbReference>
<evidence type="ECO:0000256" key="3">
    <source>
        <dbReference type="ARBA" id="ARBA00022448"/>
    </source>
</evidence>
<keyword evidence="3" id="KW-0813">Transport</keyword>
<dbReference type="PANTHER" id="PTHR30469">
    <property type="entry name" value="MULTIDRUG RESISTANCE PROTEIN MDTA"/>
    <property type="match status" value="1"/>
</dbReference>
<comment type="similarity">
    <text evidence="2">Belongs to the membrane fusion protein (MFP) (TC 8.A.1) family.</text>
</comment>